<evidence type="ECO:0000313" key="1">
    <source>
        <dbReference type="EMBL" id="CAG9946277.1"/>
    </source>
</evidence>
<gene>
    <name evidence="1" type="ORF">CRV2_00005158</name>
</gene>
<organism evidence="1 2">
    <name type="scientific">Clonostachys rosea f. rosea IK726</name>
    <dbReference type="NCBI Taxonomy" id="1349383"/>
    <lineage>
        <taxon>Eukaryota</taxon>
        <taxon>Fungi</taxon>
        <taxon>Dikarya</taxon>
        <taxon>Ascomycota</taxon>
        <taxon>Pezizomycotina</taxon>
        <taxon>Sordariomycetes</taxon>
        <taxon>Hypocreomycetidae</taxon>
        <taxon>Hypocreales</taxon>
        <taxon>Bionectriaceae</taxon>
        <taxon>Clonostachys</taxon>
    </lineage>
</organism>
<reference evidence="1" key="1">
    <citation type="submission" date="2020-04" db="EMBL/GenBank/DDBJ databases">
        <authorList>
            <person name="Broberg M."/>
        </authorList>
    </citation>
    <scope>NUCLEOTIDE SEQUENCE</scope>
</reference>
<comment type="caution">
    <text evidence="1">The sequence shown here is derived from an EMBL/GenBank/DDBJ whole genome shotgun (WGS) entry which is preliminary data.</text>
</comment>
<name>A0ACA9U0B1_BIOOC</name>
<keyword evidence="2" id="KW-1185">Reference proteome</keyword>
<dbReference type="Proteomes" id="UP000836387">
    <property type="component" value="Unassembled WGS sequence"/>
</dbReference>
<accession>A0ACA9U0B1</accession>
<dbReference type="EMBL" id="CADEHS020000010">
    <property type="protein sequence ID" value="CAG9946277.1"/>
    <property type="molecule type" value="Genomic_DNA"/>
</dbReference>
<reference evidence="1" key="2">
    <citation type="submission" date="2021-10" db="EMBL/GenBank/DDBJ databases">
        <authorList>
            <person name="Piombo E."/>
        </authorList>
    </citation>
    <scope>NUCLEOTIDE SEQUENCE</scope>
</reference>
<evidence type="ECO:0000313" key="2">
    <source>
        <dbReference type="Proteomes" id="UP000836387"/>
    </source>
</evidence>
<sequence>MVSVKQFSILSVFLVAFAESALGAPLASNNLALRSEVDSDLALQLAIRDLLEEVDLDDRDLEYQLEELMARAPPVPQPKRKNAIFVPPKPSGGGSQGQSITGLPITHEPKPIKPASKFRRGPPAPQPRPQPPKRKNAVVVPPPRPSGGGGSITGRPVTKEPRPIKPVSKFRRGPPAPQPRPQPKRKNAIVVPPKPSGGGSQGQSITGLPITQEPKPIKPASKFRRGPPASQPRPQPPKRKNAVVVPPPKPSGGGSKSITGRPVTKEPRPIKPASKF</sequence>
<proteinExistence type="predicted"/>
<protein>
    <submittedName>
        <fullName evidence="1">Uncharacterized protein</fullName>
    </submittedName>
</protein>